<accession>A0ABQ8P4J7</accession>
<feature type="compositionally biased region" description="Basic and acidic residues" evidence="2">
    <location>
        <begin position="1282"/>
        <end position="1292"/>
    </location>
</feature>
<feature type="region of interest" description="Disordered" evidence="2">
    <location>
        <begin position="819"/>
        <end position="844"/>
    </location>
</feature>
<feature type="compositionally biased region" description="Basic and acidic residues" evidence="2">
    <location>
        <begin position="1537"/>
        <end position="1550"/>
    </location>
</feature>
<feature type="region of interest" description="Disordered" evidence="2">
    <location>
        <begin position="557"/>
        <end position="584"/>
    </location>
</feature>
<sequence>MRRAVSRVAGFVSKWATAFIGKYLENVSEDSFELGLSSGRLQLRNVRIKEGFLEQLRLPIRLKHGCIETINISIPYSNILRPGSSSPLVVEIDDVNLSASFMDESEFDSERVESLVISERLRLIEHWNIQFMAELAEDEYFTVRGTRGKGESKPFLSRIVSVLIQDVRLKFRRVHIRLEDSTSKVLNCGLVLDSLEVRSIPNLSQVLEDPGLAGPRPAGSAGGELGPDQIHGYEEHLGLVKAIFGSRSDCSDERLFEPFFQKKDSSDFSYRILDLDGLSMYVRSGAAEDEASARQVPKELGQVVHPFCCKLLLRQRRDLFSMSKMPIYTVYGVLEEIYVTISEQIIAYCGRILGRIQAFNKQIDLGKVSLERRFLYRPSVPVIGNTRLWWKYAIGCVIRDRRVDISAISGPHRFPSSACGSSAYIRLQEDFTEAKISMYCKEYTLEFNRYFQERMTFDSIGPYFDGDHFNDLLLAFSRQFSEYYILRIPFSRFVSLHTSLVHQWVGKRLEIHSFRRATQADSHGSGSWVQWLFNLHRISSVPLHYGQDVFFDAREAEAEAGDEHDPTEDDAAAGEADSAGGSHENASVEFDESFVACQPDGDPQFFDCVSDHSGEEGGPGSPSLDRLQLSESSPGVRQFGSISSETPFMAFRVLLREAKLEVILASGDSGDATKSALVGIMKNFGLEFIQSDSRISLLSVLQEFTLDYSGPGREESFHVIYEDESLVEDDKMWFTFYYLSRKSPICDVQGSSRRRASLSLNSDFSLDRSIPNRVDASFAECSRTTVRINVEKCYVIFYSNVISALVHVINKYNKSISRGGVEGPRQRPRGSRESHAVGVESGSTDLDAQEGDAFLQNSGLVDVDIQIETPILVFCHRTDPGLDGVIYNVISFGKISISNNDSYILRGCELEEGSVDLSGASARPESTSLDLQSLGKGGGGPREVQVSPYYRYVLSEKSTYWFKCVQSLCYYIRVEEIYLSLYSDVQYGPSKPCREDQRSRIRVPDRGEAQVRPEKRTPRLPKGVEMLSSYRLFSIDCIDIKLNLLLYKKYNMLDETWIKYVKLFGVLTQLGPFSEELFEERSFMSLVLSTNSVCLDSRPGGGGSVGEIQLGDVLRNVYSSIQVNSVTSNFDPRVYQSIYQNILRWMDESCLSEYFNLGRKLTREKEFRMFKLGLNVQLFWFLRLNSVSFDLVSGDGSWMNAGMTDVLVLSFIHDHYRFVNLSISQLFLDHLSGPRAVGGPGPQQQEDSPHAPGAQRTPLFSLGSSCSFVRLQTPQHHFIEELHLVDAEDRRPRPPGRPRPASPQCSLVQIKAEVGSASVYLRPQVLQELISLFARTASPYLGSAAETGSKRDQSPSRSQGQEIGMRASEGSRRYSVSARVRGFELVAFQRDCEFFRLAFENTVSVCDQDTRREIAIQDGQGLQRLGLLGDEDDFPPEGPGRGGLNPRKALEDDLLLRAAPGGPRGHLRPLPGRLPARHLLLLVPGREHPELRFSSGAGAGARLPGRSPPGALRPSAEHDLPEQQAGRPLRAFRGRGPGRDLLRGDARRAV</sequence>
<feature type="region of interest" description="Disordered" evidence="2">
    <location>
        <begin position="1427"/>
        <end position="1447"/>
    </location>
</feature>
<reference evidence="3" key="1">
    <citation type="submission" date="2022-10" db="EMBL/GenBank/DDBJ databases">
        <title>Adaptive evolution leads to modifications in subtelomeric GC content in a zoonotic Cryptosporidium species.</title>
        <authorList>
            <person name="Li J."/>
            <person name="Feng Y."/>
            <person name="Xiao L."/>
        </authorList>
    </citation>
    <scope>NUCLEOTIDE SEQUENCE</scope>
    <source>
        <strain evidence="3">25894</strain>
    </source>
</reference>
<evidence type="ECO:0000313" key="3">
    <source>
        <dbReference type="EMBL" id="KAJ1607694.1"/>
    </source>
</evidence>
<feature type="region of interest" description="Disordered" evidence="2">
    <location>
        <begin position="1343"/>
        <end position="1371"/>
    </location>
</feature>
<feature type="region of interest" description="Disordered" evidence="2">
    <location>
        <begin position="605"/>
        <end position="630"/>
    </location>
</feature>
<feature type="region of interest" description="Disordered" evidence="2">
    <location>
        <begin position="1282"/>
        <end position="1304"/>
    </location>
</feature>
<dbReference type="PANTHER" id="PTHR16166">
    <property type="entry name" value="VACUOLAR PROTEIN SORTING-ASSOCIATED PROTEIN VPS13"/>
    <property type="match status" value="1"/>
</dbReference>
<comment type="caution">
    <text evidence="3">The sequence shown here is derived from an EMBL/GenBank/DDBJ whole genome shotgun (WGS) entry which is preliminary data.</text>
</comment>
<organism evidence="3 4">
    <name type="scientific">Cryptosporidium canis</name>
    <dbReference type="NCBI Taxonomy" id="195482"/>
    <lineage>
        <taxon>Eukaryota</taxon>
        <taxon>Sar</taxon>
        <taxon>Alveolata</taxon>
        <taxon>Apicomplexa</taxon>
        <taxon>Conoidasida</taxon>
        <taxon>Coccidia</taxon>
        <taxon>Eucoccidiorida</taxon>
        <taxon>Eimeriorina</taxon>
        <taxon>Cryptosporidiidae</taxon>
        <taxon>Cryptosporidium</taxon>
    </lineage>
</organism>
<protein>
    <submittedName>
        <fullName evidence="3">VPS13p-like protein</fullName>
    </submittedName>
</protein>
<dbReference type="Proteomes" id="UP001071777">
    <property type="component" value="Unassembled WGS sequence"/>
</dbReference>
<dbReference type="InterPro" id="IPR026847">
    <property type="entry name" value="VPS13"/>
</dbReference>
<evidence type="ECO:0000256" key="2">
    <source>
        <dbReference type="SAM" id="MobiDB-lite"/>
    </source>
</evidence>
<dbReference type="PANTHER" id="PTHR16166:SF93">
    <property type="entry name" value="INTERMEMBRANE LIPID TRANSFER PROTEIN VPS13"/>
    <property type="match status" value="1"/>
</dbReference>
<feature type="compositionally biased region" description="Low complexity" evidence="2">
    <location>
        <begin position="573"/>
        <end position="582"/>
    </location>
</feature>
<feature type="region of interest" description="Disordered" evidence="2">
    <location>
        <begin position="1491"/>
        <end position="1550"/>
    </location>
</feature>
<gene>
    <name evidence="3" type="ORF">OJ252_2784</name>
</gene>
<evidence type="ECO:0000256" key="1">
    <source>
        <dbReference type="ARBA" id="ARBA00006545"/>
    </source>
</evidence>
<feature type="region of interest" description="Disordered" evidence="2">
    <location>
        <begin position="1237"/>
        <end position="1256"/>
    </location>
</feature>
<proteinExistence type="inferred from homology"/>
<evidence type="ECO:0000313" key="4">
    <source>
        <dbReference type="Proteomes" id="UP001071777"/>
    </source>
</evidence>
<comment type="similarity">
    <text evidence="1">Belongs to the VPS13 family.</text>
</comment>
<keyword evidence="4" id="KW-1185">Reference proteome</keyword>
<dbReference type="EMBL" id="JAPCXB010000116">
    <property type="protein sequence ID" value="KAJ1607694.1"/>
    <property type="molecule type" value="Genomic_DNA"/>
</dbReference>
<name>A0ABQ8P4J7_9CRYT</name>